<keyword evidence="2" id="KW-1185">Reference proteome</keyword>
<evidence type="ECO:0000313" key="1">
    <source>
        <dbReference type="EMBL" id="MDC8774251.1"/>
    </source>
</evidence>
<evidence type="ECO:0000313" key="2">
    <source>
        <dbReference type="Proteomes" id="UP001221189"/>
    </source>
</evidence>
<protein>
    <recommendedName>
        <fullName evidence="3">Peptidase MA-like domain-containing protein</fullName>
    </recommendedName>
</protein>
<reference evidence="1 2" key="1">
    <citation type="submission" date="2022-10" db="EMBL/GenBank/DDBJ databases">
        <title>Paucibacter sp. hw1 Genome sequencing.</title>
        <authorList>
            <person name="Park S."/>
        </authorList>
    </citation>
    <scope>NUCLEOTIDE SEQUENCE [LARGE SCALE GENOMIC DNA]</scope>
    <source>
        <strain evidence="2">hw1</strain>
    </source>
</reference>
<dbReference type="Proteomes" id="UP001221189">
    <property type="component" value="Unassembled WGS sequence"/>
</dbReference>
<organism evidence="1 2">
    <name type="scientific">Roseateles albus</name>
    <dbReference type="NCBI Taxonomy" id="2987525"/>
    <lineage>
        <taxon>Bacteria</taxon>
        <taxon>Pseudomonadati</taxon>
        <taxon>Pseudomonadota</taxon>
        <taxon>Betaproteobacteria</taxon>
        <taxon>Burkholderiales</taxon>
        <taxon>Sphaerotilaceae</taxon>
        <taxon>Roseateles</taxon>
    </lineage>
</organism>
<evidence type="ECO:0008006" key="3">
    <source>
        <dbReference type="Google" id="ProtNLM"/>
    </source>
</evidence>
<dbReference type="EMBL" id="JAQQXT010000019">
    <property type="protein sequence ID" value="MDC8774251.1"/>
    <property type="molecule type" value="Genomic_DNA"/>
</dbReference>
<gene>
    <name evidence="1" type="ORF">PRZ03_22030</name>
</gene>
<proteinExistence type="predicted"/>
<accession>A0ABT5KJY3</accession>
<comment type="caution">
    <text evidence="1">The sequence shown here is derived from an EMBL/GenBank/DDBJ whole genome shotgun (WGS) entry which is preliminary data.</text>
</comment>
<name>A0ABT5KJY3_9BURK</name>
<sequence>MAALNAAMIAAVAMLLLSGCSTLKGGKLFAPELFGWVPVGANLYVERGTDEATQRSLVLAMSQAEAVIETAFGSVASRPVVHACVSAECLADFGGQGNIAKVYGDRILLSARGANWQFIAHEWSHAELFKRLSVRAWWRLPKWFDEGLAVVVSQAPEHSQAHWQYLVDAGIARPSDAELLSLQTRSQWLVAHNKYSDNKNGERRARGEPEIHALYAAAGHQVRPWLAAASRAGLLRLIERLNSGEEFDLSGAGRGKGRSA</sequence>